<dbReference type="CDD" id="cd00564">
    <property type="entry name" value="TMP_TenI"/>
    <property type="match status" value="1"/>
</dbReference>
<dbReference type="HAMAP" id="MF_00097">
    <property type="entry name" value="TMP_synthase"/>
    <property type="match status" value="1"/>
</dbReference>
<dbReference type="EMBL" id="JNVC02000001">
    <property type="protein sequence ID" value="KEZ54525.1"/>
    <property type="molecule type" value="Genomic_DNA"/>
</dbReference>
<evidence type="ECO:0000256" key="7">
    <source>
        <dbReference type="ARBA" id="ARBA00047851"/>
    </source>
</evidence>
<evidence type="ECO:0000256" key="11">
    <source>
        <dbReference type="RuleBase" id="RU004253"/>
    </source>
</evidence>
<name>A0A084H4L3_METID</name>
<protein>
    <recommendedName>
        <fullName evidence="9">Thiamine-phosphate synthase</fullName>
        <shortName evidence="9">TP synthase</shortName>
        <shortName evidence="9">TPS</shortName>
        <ecNumber evidence="9">2.5.1.3</ecNumber>
    </recommendedName>
    <alternativeName>
        <fullName evidence="9">Thiamine-phosphate pyrophosphorylase</fullName>
        <shortName evidence="9">TMP pyrophosphorylase</shortName>
        <shortName evidence="9">TMP-PPase</shortName>
    </alternativeName>
</protein>
<feature type="binding site" evidence="9">
    <location>
        <begin position="140"/>
        <end position="142"/>
    </location>
    <ligand>
        <name>2-[(2R,5Z)-2-carboxy-4-methylthiazol-5(2H)-ylidene]ethyl phosphate</name>
        <dbReference type="ChEBI" id="CHEBI:62899"/>
    </ligand>
</feature>
<organism evidence="13 14">
    <name type="scientific">Metabacillus indicus</name>
    <name type="common">Bacillus indicus</name>
    <dbReference type="NCBI Taxonomy" id="246786"/>
    <lineage>
        <taxon>Bacteria</taxon>
        <taxon>Bacillati</taxon>
        <taxon>Bacillota</taxon>
        <taxon>Bacilli</taxon>
        <taxon>Bacillales</taxon>
        <taxon>Bacillaceae</taxon>
        <taxon>Metabacillus</taxon>
    </lineage>
</organism>
<dbReference type="SUPFAM" id="SSF51391">
    <property type="entry name" value="Thiamin phosphate synthase"/>
    <property type="match status" value="1"/>
</dbReference>
<feature type="binding site" evidence="9">
    <location>
        <position position="143"/>
    </location>
    <ligand>
        <name>4-amino-2-methyl-5-(diphosphooxymethyl)pyrimidine</name>
        <dbReference type="ChEBI" id="CHEBI:57841"/>
    </ligand>
</feature>
<keyword evidence="3 9" id="KW-0479">Metal-binding</keyword>
<keyword evidence="5 9" id="KW-0784">Thiamine biosynthesis</keyword>
<sequence>MESSILRQKLNLYFIMGSTNCLKEPEDVLLQAIKGGITMFQYREKGKNARAGMDKRELARSLQKICALHAVPFIVNDDIDLAVELDADGVHIGQDDADAGEVRKRIGSRILGVSAHTMAEVKKAMKDGADYIGAGPIYPTATKEDAEPVKGTLLIEEIRKAGITIPIVGIGGITSANARAVKDAGGDGVSVISAISLSEDPCRAAEELLKSVH</sequence>
<evidence type="ECO:0000256" key="6">
    <source>
        <dbReference type="ARBA" id="ARBA00047334"/>
    </source>
</evidence>
<feature type="binding site" evidence="9">
    <location>
        <position position="77"/>
    </location>
    <ligand>
        <name>Mg(2+)</name>
        <dbReference type="ChEBI" id="CHEBI:18420"/>
    </ligand>
</feature>
<dbReference type="InterPro" id="IPR022998">
    <property type="entry name" value="ThiamineP_synth_TenI"/>
</dbReference>
<evidence type="ECO:0000256" key="4">
    <source>
        <dbReference type="ARBA" id="ARBA00022842"/>
    </source>
</evidence>
<dbReference type="NCBIfam" id="TIGR00693">
    <property type="entry name" value="thiE"/>
    <property type="match status" value="1"/>
</dbReference>
<proteinExistence type="inferred from homology"/>
<keyword evidence="2 9" id="KW-0808">Transferase</keyword>
<comment type="catalytic activity">
    <reaction evidence="6 9 10">
        <text>4-methyl-5-(2-phosphooxyethyl)-thiazole + 4-amino-2-methyl-5-(diphosphooxymethyl)pyrimidine + H(+) = thiamine phosphate + diphosphate</text>
        <dbReference type="Rhea" id="RHEA:22328"/>
        <dbReference type="ChEBI" id="CHEBI:15378"/>
        <dbReference type="ChEBI" id="CHEBI:33019"/>
        <dbReference type="ChEBI" id="CHEBI:37575"/>
        <dbReference type="ChEBI" id="CHEBI:57841"/>
        <dbReference type="ChEBI" id="CHEBI:58296"/>
        <dbReference type="EC" id="2.5.1.3"/>
    </reaction>
</comment>
<dbReference type="InterPro" id="IPR013785">
    <property type="entry name" value="Aldolase_TIM"/>
</dbReference>
<dbReference type="Proteomes" id="UP000028549">
    <property type="component" value="Unassembled WGS sequence"/>
</dbReference>
<evidence type="ECO:0000256" key="3">
    <source>
        <dbReference type="ARBA" id="ARBA00022723"/>
    </source>
</evidence>
<feature type="binding site" evidence="9">
    <location>
        <position position="76"/>
    </location>
    <ligand>
        <name>4-amino-2-methyl-5-(diphosphooxymethyl)pyrimidine</name>
        <dbReference type="ChEBI" id="CHEBI:57841"/>
    </ligand>
</feature>
<feature type="binding site" evidence="9">
    <location>
        <begin position="192"/>
        <end position="193"/>
    </location>
    <ligand>
        <name>2-[(2R,5Z)-2-carboxy-4-methylthiazol-5(2H)-ylidene]ethyl phosphate</name>
        <dbReference type="ChEBI" id="CHEBI:62899"/>
    </ligand>
</feature>
<dbReference type="GO" id="GO:0004789">
    <property type="term" value="F:thiamine-phosphate diphosphorylase activity"/>
    <property type="evidence" value="ECO:0007669"/>
    <property type="project" value="UniProtKB-UniRule"/>
</dbReference>
<comment type="catalytic activity">
    <reaction evidence="8 9 10">
        <text>2-[(2R,5Z)-2-carboxy-4-methylthiazol-5(2H)-ylidene]ethyl phosphate + 4-amino-2-methyl-5-(diphosphooxymethyl)pyrimidine + 2 H(+) = thiamine phosphate + CO2 + diphosphate</text>
        <dbReference type="Rhea" id="RHEA:47844"/>
        <dbReference type="ChEBI" id="CHEBI:15378"/>
        <dbReference type="ChEBI" id="CHEBI:16526"/>
        <dbReference type="ChEBI" id="CHEBI:33019"/>
        <dbReference type="ChEBI" id="CHEBI:37575"/>
        <dbReference type="ChEBI" id="CHEBI:57841"/>
        <dbReference type="ChEBI" id="CHEBI:62899"/>
        <dbReference type="EC" id="2.5.1.3"/>
    </reaction>
</comment>
<dbReference type="InterPro" id="IPR036206">
    <property type="entry name" value="ThiamineP_synth_sf"/>
</dbReference>
<keyword evidence="4 9" id="KW-0460">Magnesium</keyword>
<dbReference type="AlphaFoldDB" id="A0A084H4L3"/>
<dbReference type="GO" id="GO:0009228">
    <property type="term" value="P:thiamine biosynthetic process"/>
    <property type="evidence" value="ECO:0007669"/>
    <property type="project" value="UniProtKB-KW"/>
</dbReference>
<evidence type="ECO:0000256" key="8">
    <source>
        <dbReference type="ARBA" id="ARBA00047883"/>
    </source>
</evidence>
<dbReference type="Gene3D" id="3.20.20.70">
    <property type="entry name" value="Aldolase class I"/>
    <property type="match status" value="1"/>
</dbReference>
<evidence type="ECO:0000313" key="13">
    <source>
        <dbReference type="EMBL" id="KEZ54525.1"/>
    </source>
</evidence>
<reference evidence="13 14" key="1">
    <citation type="journal article" date="2005" name="Int. J. Syst. Evol. Microbiol.">
        <title>Bacillus cibi sp. nov., isolated from jeotgal, a traditional Korean fermented seafood.</title>
        <authorList>
            <person name="Yoon J.H."/>
            <person name="Lee C.H."/>
            <person name="Oh T.K."/>
        </authorList>
    </citation>
    <scope>NUCLEOTIDE SEQUENCE [LARGE SCALE GENOMIC DNA]</scope>
    <source>
        <strain evidence="13 14">DSM 16189</strain>
    </source>
</reference>
<keyword evidence="14" id="KW-1185">Reference proteome</keyword>
<dbReference type="PANTHER" id="PTHR20857">
    <property type="entry name" value="THIAMINE-PHOSPHATE PYROPHOSPHORYLASE"/>
    <property type="match status" value="1"/>
</dbReference>
<evidence type="ECO:0000256" key="10">
    <source>
        <dbReference type="RuleBase" id="RU003826"/>
    </source>
</evidence>
<comment type="caution">
    <text evidence="13">The sequence shown here is derived from an EMBL/GenBank/DDBJ whole genome shotgun (WGS) entry which is preliminary data.</text>
</comment>
<gene>
    <name evidence="9 13" type="primary">thiE</name>
    <name evidence="13" type="ORF">GS18_0206365</name>
</gene>
<dbReference type="PANTHER" id="PTHR20857:SF15">
    <property type="entry name" value="THIAMINE-PHOSPHATE SYNTHASE"/>
    <property type="match status" value="1"/>
</dbReference>
<feature type="binding site" evidence="9">
    <location>
        <position position="114"/>
    </location>
    <ligand>
        <name>4-amino-2-methyl-5-(diphosphooxymethyl)pyrimidine</name>
        <dbReference type="ChEBI" id="CHEBI:57841"/>
    </ligand>
</feature>
<dbReference type="OrthoDB" id="9812206at2"/>
<evidence type="ECO:0000256" key="5">
    <source>
        <dbReference type="ARBA" id="ARBA00022977"/>
    </source>
</evidence>
<dbReference type="RefSeq" id="WP_029565789.1">
    <property type="nucleotide sequence ID" value="NZ_JNVC02000001.1"/>
</dbReference>
<feature type="binding site" evidence="9">
    <location>
        <begin position="41"/>
        <end position="45"/>
    </location>
    <ligand>
        <name>4-amino-2-methyl-5-(diphosphooxymethyl)pyrimidine</name>
        <dbReference type="ChEBI" id="CHEBI:57841"/>
    </ligand>
</feature>
<dbReference type="GO" id="GO:0009229">
    <property type="term" value="P:thiamine diphosphate biosynthetic process"/>
    <property type="evidence" value="ECO:0007669"/>
    <property type="project" value="UniProtKB-UniRule"/>
</dbReference>
<evidence type="ECO:0000259" key="12">
    <source>
        <dbReference type="Pfam" id="PF02581"/>
    </source>
</evidence>
<dbReference type="GO" id="GO:0005737">
    <property type="term" value="C:cytoplasm"/>
    <property type="evidence" value="ECO:0007669"/>
    <property type="project" value="TreeGrafter"/>
</dbReference>
<comment type="pathway">
    <text evidence="1 9 11">Cofactor biosynthesis; thiamine diphosphate biosynthesis; thiamine phosphate from 4-amino-2-methyl-5-diphosphomethylpyrimidine and 4-methyl-5-(2-phosphoethyl)-thiazole: step 1/1.</text>
</comment>
<evidence type="ECO:0000313" key="14">
    <source>
        <dbReference type="Proteomes" id="UP000028549"/>
    </source>
</evidence>
<feature type="binding site" evidence="9">
    <location>
        <position position="172"/>
    </location>
    <ligand>
        <name>2-[(2R,5Z)-2-carboxy-4-methylthiazol-5(2H)-ylidene]ethyl phosphate</name>
        <dbReference type="ChEBI" id="CHEBI:62899"/>
    </ligand>
</feature>
<evidence type="ECO:0000256" key="1">
    <source>
        <dbReference type="ARBA" id="ARBA00005165"/>
    </source>
</evidence>
<comment type="cofactor">
    <cofactor evidence="9">
        <name>Mg(2+)</name>
        <dbReference type="ChEBI" id="CHEBI:18420"/>
    </cofactor>
    <text evidence="9">Binds 1 Mg(2+) ion per subunit.</text>
</comment>
<dbReference type="UniPathway" id="UPA00060">
    <property type="reaction ID" value="UER00141"/>
</dbReference>
<dbReference type="EC" id="2.5.1.3" evidence="9"/>
<evidence type="ECO:0000256" key="9">
    <source>
        <dbReference type="HAMAP-Rule" id="MF_00097"/>
    </source>
</evidence>
<evidence type="ECO:0000256" key="2">
    <source>
        <dbReference type="ARBA" id="ARBA00022679"/>
    </source>
</evidence>
<comment type="catalytic activity">
    <reaction evidence="7 9 10">
        <text>2-(2-carboxy-4-methylthiazol-5-yl)ethyl phosphate + 4-amino-2-methyl-5-(diphosphooxymethyl)pyrimidine + 2 H(+) = thiamine phosphate + CO2 + diphosphate</text>
        <dbReference type="Rhea" id="RHEA:47848"/>
        <dbReference type="ChEBI" id="CHEBI:15378"/>
        <dbReference type="ChEBI" id="CHEBI:16526"/>
        <dbReference type="ChEBI" id="CHEBI:33019"/>
        <dbReference type="ChEBI" id="CHEBI:37575"/>
        <dbReference type="ChEBI" id="CHEBI:57841"/>
        <dbReference type="ChEBI" id="CHEBI:62890"/>
        <dbReference type="EC" id="2.5.1.3"/>
    </reaction>
</comment>
<accession>A0A084H4L3</accession>
<dbReference type="GO" id="GO:0000287">
    <property type="term" value="F:magnesium ion binding"/>
    <property type="evidence" value="ECO:0007669"/>
    <property type="project" value="UniProtKB-UniRule"/>
</dbReference>
<comment type="similarity">
    <text evidence="9 10">Belongs to the thiamine-phosphate synthase family.</text>
</comment>
<dbReference type="InterPro" id="IPR034291">
    <property type="entry name" value="TMP_synthase"/>
</dbReference>
<dbReference type="Pfam" id="PF02581">
    <property type="entry name" value="TMP-TENI"/>
    <property type="match status" value="1"/>
</dbReference>
<dbReference type="STRING" id="246786.GS18_0206365"/>
<comment type="function">
    <text evidence="9">Condenses 4-methyl-5-(beta-hydroxyethyl)thiazole monophosphate (THZ-P) and 2-methyl-4-amino-5-hydroxymethyl pyrimidine pyrophosphate (HMP-PP) to form thiamine monophosphate (TMP).</text>
</comment>
<feature type="domain" description="Thiamine phosphate synthase/TenI" evidence="12">
    <location>
        <begin position="12"/>
        <end position="195"/>
    </location>
</feature>
<feature type="binding site" evidence="9">
    <location>
        <position position="96"/>
    </location>
    <ligand>
        <name>Mg(2+)</name>
        <dbReference type="ChEBI" id="CHEBI:18420"/>
    </ligand>
</feature>
<dbReference type="FunFam" id="3.20.20.70:FF:000096">
    <property type="entry name" value="Thiamine-phosphate synthase"/>
    <property type="match status" value="1"/>
</dbReference>